<protein>
    <submittedName>
        <fullName evidence="1">Uncharacterized protein</fullName>
    </submittedName>
</protein>
<dbReference type="KEGG" id="hjo:AY555_02855"/>
<dbReference type="Proteomes" id="UP000076066">
    <property type="component" value="Chromosome"/>
</dbReference>
<dbReference type="STRING" id="1549855.AY555_02855"/>
<dbReference type="AlphaFoldDB" id="A0A143DDU0"/>
<gene>
    <name evidence="1" type="ORF">AY555_02855</name>
</gene>
<accession>A0A143DDU0</accession>
<dbReference type="EMBL" id="CP014525">
    <property type="protein sequence ID" value="AMW34298.1"/>
    <property type="molecule type" value="Genomic_DNA"/>
</dbReference>
<proteinExistence type="predicted"/>
<dbReference type="OrthoDB" id="7301376at2"/>
<evidence type="ECO:0000313" key="2">
    <source>
        <dbReference type="Proteomes" id="UP000076066"/>
    </source>
</evidence>
<dbReference type="GeneID" id="53316090"/>
<reference evidence="1 2" key="1">
    <citation type="submission" date="2016-02" db="EMBL/GenBank/DDBJ databases">
        <title>Complete Genome of H5569, the type strain of the newly described species Haematospirillium jordaniae.</title>
        <authorList>
            <person name="Nicholson A.C."/>
            <person name="Humrighouse B.W."/>
            <person name="Loparov V."/>
            <person name="McQuiston J.R."/>
        </authorList>
    </citation>
    <scope>NUCLEOTIDE SEQUENCE [LARGE SCALE GENOMIC DNA]</scope>
    <source>
        <strain evidence="1 2">H5569</strain>
    </source>
</reference>
<name>A0A143DDU0_9PROT</name>
<evidence type="ECO:0000313" key="1">
    <source>
        <dbReference type="EMBL" id="AMW34298.1"/>
    </source>
</evidence>
<organism evidence="1 2">
    <name type="scientific">Haematospirillum jordaniae</name>
    <dbReference type="NCBI Taxonomy" id="1549855"/>
    <lineage>
        <taxon>Bacteria</taxon>
        <taxon>Pseudomonadati</taxon>
        <taxon>Pseudomonadota</taxon>
        <taxon>Alphaproteobacteria</taxon>
        <taxon>Rhodospirillales</taxon>
        <taxon>Novispirillaceae</taxon>
        <taxon>Haematospirillum</taxon>
    </lineage>
</organism>
<sequence>MSCLIDIEDLLVWSYAVERADRTGLQNQGPGWPRDSVLRLECAGLGGLSGTGTGQGCHADAETVHTAVSGLSAEMQRLVIGHARSGTRPEWFPGARPVVAAELNRQGRPRKLYDHNRHVTGHAVRAGVELGDGSIWYDWTMDGIGRARAVYTAWHQALIELAGWLDMSGLLVDYQVSGPAAPDSPWKNLGVDFSNPVDKPVAKSY</sequence>
<dbReference type="RefSeq" id="WP_066133195.1">
    <property type="nucleotide sequence ID" value="NZ_CP014525.1"/>
</dbReference>
<keyword evidence="2" id="KW-1185">Reference proteome</keyword>